<dbReference type="OrthoDB" id="2081604at2"/>
<organism evidence="10 11">
    <name type="scientific">Phycicoccus elongatus Lp2</name>
    <dbReference type="NCBI Taxonomy" id="1193181"/>
    <lineage>
        <taxon>Bacteria</taxon>
        <taxon>Bacillati</taxon>
        <taxon>Actinomycetota</taxon>
        <taxon>Actinomycetes</taxon>
        <taxon>Micrococcales</taxon>
        <taxon>Intrasporangiaceae</taxon>
        <taxon>Phycicoccus</taxon>
    </lineage>
</organism>
<dbReference type="InterPro" id="IPR036259">
    <property type="entry name" value="MFS_trans_sf"/>
</dbReference>
<evidence type="ECO:0000259" key="9">
    <source>
        <dbReference type="PROSITE" id="PS50850"/>
    </source>
</evidence>
<feature type="domain" description="Major facilitator superfamily (MFS) profile" evidence="9">
    <location>
        <begin position="30"/>
        <end position="470"/>
    </location>
</feature>
<feature type="transmembrane region" description="Helical" evidence="8">
    <location>
        <begin position="341"/>
        <end position="360"/>
    </location>
</feature>
<evidence type="ECO:0000256" key="7">
    <source>
        <dbReference type="SAM" id="MobiDB-lite"/>
    </source>
</evidence>
<dbReference type="PROSITE" id="PS50850">
    <property type="entry name" value="MFS"/>
    <property type="match status" value="1"/>
</dbReference>
<feature type="transmembrane region" description="Helical" evidence="8">
    <location>
        <begin position="443"/>
        <end position="465"/>
    </location>
</feature>
<feature type="transmembrane region" description="Helical" evidence="8">
    <location>
        <begin position="277"/>
        <end position="298"/>
    </location>
</feature>
<sequence>MTSYDSSSSGAADAPASPASSAPAQDNPKRAVPVLLGLFVFSLIVDSAFRFTSKPIADDLGLSVTTVSLQTTLAGIIIGVGAVVYATLADSISMRKILLAAIAMICAGSLIGFAFRENWSMILTGRIIQTSGLAAAETLYVIYVTKYLSKEDRRTYLGFSTSAFQLAMLVGILTTGYISTYISWSVLFLVPLLSVLAVPSVLKTVPDHQLSGSRLDVFGIVLIAALATNVMLFLQNFNWWFMVPVVISIALLWWHISSHTNVLVDRAFFADRRYVSMLLVVFILYSVQLAYIFMFPFMVSELYGISFDNISLLTVPGYACAVVVGALSGKIGERLSVRSTITLAMVLIVASLLIPAVFVTTSVVPFVLSMVVFGSGFALMYAPLVATAIREITPERSGVAIGFYNLTINVAVSVGIAYTAKLLDLKPSLFDGIVSTPDGFDPSFSNVLVIVAVVALLGLVVYRVASSLLARADRAAGRPVETAALDG</sequence>
<comment type="caution">
    <text evidence="10">The sequence shown here is derived from an EMBL/GenBank/DDBJ whole genome shotgun (WGS) entry which is preliminary data.</text>
</comment>
<evidence type="ECO:0000256" key="6">
    <source>
        <dbReference type="ARBA" id="ARBA00023136"/>
    </source>
</evidence>
<keyword evidence="11" id="KW-1185">Reference proteome</keyword>
<feature type="transmembrane region" description="Helical" evidence="8">
    <location>
        <begin position="310"/>
        <end position="329"/>
    </location>
</feature>
<dbReference type="GO" id="GO:0022857">
    <property type="term" value="F:transmembrane transporter activity"/>
    <property type="evidence" value="ECO:0007669"/>
    <property type="project" value="InterPro"/>
</dbReference>
<protein>
    <submittedName>
        <fullName evidence="10">Drug resistance efflux protein</fullName>
    </submittedName>
</protein>
<feature type="transmembrane region" description="Helical" evidence="8">
    <location>
        <begin position="401"/>
        <end position="423"/>
    </location>
</feature>
<feature type="transmembrane region" description="Helical" evidence="8">
    <location>
        <begin position="97"/>
        <end position="115"/>
    </location>
</feature>
<keyword evidence="5 8" id="KW-1133">Transmembrane helix</keyword>
<feature type="compositionally biased region" description="Low complexity" evidence="7">
    <location>
        <begin position="1"/>
        <end position="24"/>
    </location>
</feature>
<feature type="transmembrane region" description="Helical" evidence="8">
    <location>
        <begin position="127"/>
        <end position="144"/>
    </location>
</feature>
<feature type="transmembrane region" description="Helical" evidence="8">
    <location>
        <begin position="214"/>
        <end position="233"/>
    </location>
</feature>
<name>N0DY63_9MICO</name>
<evidence type="ECO:0000256" key="4">
    <source>
        <dbReference type="ARBA" id="ARBA00022692"/>
    </source>
</evidence>
<dbReference type="PANTHER" id="PTHR42718">
    <property type="entry name" value="MAJOR FACILITATOR SUPERFAMILY MULTIDRUG TRANSPORTER MFSC"/>
    <property type="match status" value="1"/>
</dbReference>
<dbReference type="PRINTS" id="PR01036">
    <property type="entry name" value="TCRTETB"/>
</dbReference>
<dbReference type="InterPro" id="IPR020846">
    <property type="entry name" value="MFS_dom"/>
</dbReference>
<keyword evidence="3" id="KW-1003">Cell membrane</keyword>
<dbReference type="STRING" id="1193181.BN10_140040"/>
<dbReference type="PANTHER" id="PTHR42718:SF46">
    <property type="entry name" value="BLR6921 PROTEIN"/>
    <property type="match status" value="1"/>
</dbReference>
<dbReference type="HOGENOM" id="CLU_000960_3_2_11"/>
<evidence type="ECO:0000313" key="10">
    <source>
        <dbReference type="EMBL" id="CCH69228.1"/>
    </source>
</evidence>
<dbReference type="eggNOG" id="COG2814">
    <property type="taxonomic scope" value="Bacteria"/>
</dbReference>
<keyword evidence="2" id="KW-0813">Transport</keyword>
<evidence type="ECO:0000256" key="3">
    <source>
        <dbReference type="ARBA" id="ARBA00022475"/>
    </source>
</evidence>
<dbReference type="RefSeq" id="WP_010849386.1">
    <property type="nucleotide sequence ID" value="NZ_HF570956.1"/>
</dbReference>
<dbReference type="SUPFAM" id="SSF103473">
    <property type="entry name" value="MFS general substrate transporter"/>
    <property type="match status" value="1"/>
</dbReference>
<evidence type="ECO:0000256" key="8">
    <source>
        <dbReference type="SAM" id="Phobius"/>
    </source>
</evidence>
<evidence type="ECO:0000313" key="11">
    <source>
        <dbReference type="Proteomes" id="UP000013167"/>
    </source>
</evidence>
<gene>
    <name evidence="10" type="ORF">BN10_140040</name>
</gene>
<feature type="transmembrane region" description="Helical" evidence="8">
    <location>
        <begin position="31"/>
        <end position="49"/>
    </location>
</feature>
<comment type="subcellular location">
    <subcellularLocation>
        <location evidence="1">Cell membrane</location>
        <topology evidence="1">Multi-pass membrane protein</topology>
    </subcellularLocation>
</comment>
<reference evidence="10 11" key="1">
    <citation type="journal article" date="2013" name="ISME J.">
        <title>A metabolic model for members of the genus Tetrasphaera involved in enhanced biological phosphorus removal.</title>
        <authorList>
            <person name="Kristiansen R."/>
            <person name="Nguyen H.T.T."/>
            <person name="Saunders A.M."/>
            <person name="Nielsen J.L."/>
            <person name="Wimmer R."/>
            <person name="Le V.Q."/>
            <person name="McIlroy S.J."/>
            <person name="Petrovski S."/>
            <person name="Seviour R.J."/>
            <person name="Calteau A."/>
            <person name="Nielsen K.L."/>
            <person name="Nielsen P.H."/>
        </authorList>
    </citation>
    <scope>NUCLEOTIDE SEQUENCE [LARGE SCALE GENOMIC DNA]</scope>
    <source>
        <strain evidence="10 11">Lp2</strain>
    </source>
</reference>
<dbReference type="AlphaFoldDB" id="N0DY63"/>
<proteinExistence type="predicted"/>
<dbReference type="Proteomes" id="UP000013167">
    <property type="component" value="Unassembled WGS sequence"/>
</dbReference>
<keyword evidence="6 8" id="KW-0472">Membrane</keyword>
<dbReference type="Pfam" id="PF07690">
    <property type="entry name" value="MFS_1"/>
    <property type="match status" value="1"/>
</dbReference>
<feature type="transmembrane region" description="Helical" evidence="8">
    <location>
        <begin position="69"/>
        <end position="88"/>
    </location>
</feature>
<keyword evidence="4 8" id="KW-0812">Transmembrane</keyword>
<dbReference type="InterPro" id="IPR011701">
    <property type="entry name" value="MFS"/>
</dbReference>
<dbReference type="Gene3D" id="1.20.1250.20">
    <property type="entry name" value="MFS general substrate transporter like domains"/>
    <property type="match status" value="2"/>
</dbReference>
<feature type="region of interest" description="Disordered" evidence="7">
    <location>
        <begin position="1"/>
        <end position="26"/>
    </location>
</feature>
<dbReference type="EMBL" id="CAIZ01000046">
    <property type="protein sequence ID" value="CCH69228.1"/>
    <property type="molecule type" value="Genomic_DNA"/>
</dbReference>
<feature type="transmembrane region" description="Helical" evidence="8">
    <location>
        <begin position="366"/>
        <end position="389"/>
    </location>
</feature>
<evidence type="ECO:0000256" key="2">
    <source>
        <dbReference type="ARBA" id="ARBA00022448"/>
    </source>
</evidence>
<evidence type="ECO:0000256" key="1">
    <source>
        <dbReference type="ARBA" id="ARBA00004651"/>
    </source>
</evidence>
<dbReference type="GO" id="GO:0005886">
    <property type="term" value="C:plasma membrane"/>
    <property type="evidence" value="ECO:0007669"/>
    <property type="project" value="UniProtKB-SubCell"/>
</dbReference>
<feature type="transmembrane region" description="Helical" evidence="8">
    <location>
        <begin position="184"/>
        <end position="202"/>
    </location>
</feature>
<feature type="transmembrane region" description="Helical" evidence="8">
    <location>
        <begin position="156"/>
        <end position="178"/>
    </location>
</feature>
<evidence type="ECO:0000256" key="5">
    <source>
        <dbReference type="ARBA" id="ARBA00022989"/>
    </source>
</evidence>
<accession>N0DY63</accession>
<feature type="transmembrane region" description="Helical" evidence="8">
    <location>
        <begin position="239"/>
        <end position="256"/>
    </location>
</feature>